<dbReference type="GO" id="GO:0006508">
    <property type="term" value="P:proteolysis"/>
    <property type="evidence" value="ECO:0007669"/>
    <property type="project" value="UniProtKB-KW"/>
</dbReference>
<organism evidence="10 11">
    <name type="scientific">Beauveria bassiana D1-5</name>
    <dbReference type="NCBI Taxonomy" id="1245745"/>
    <lineage>
        <taxon>Eukaryota</taxon>
        <taxon>Fungi</taxon>
        <taxon>Dikarya</taxon>
        <taxon>Ascomycota</taxon>
        <taxon>Pezizomycotina</taxon>
        <taxon>Sordariomycetes</taxon>
        <taxon>Hypocreomycetidae</taxon>
        <taxon>Hypocreales</taxon>
        <taxon>Cordycipitaceae</taxon>
        <taxon>Beauveria</taxon>
    </lineage>
</organism>
<protein>
    <submittedName>
        <fullName evidence="10">Aspartic protease pep1</fullName>
    </submittedName>
</protein>
<dbReference type="PROSITE" id="PS00141">
    <property type="entry name" value="ASP_PROTEASE"/>
    <property type="match status" value="1"/>
</dbReference>
<evidence type="ECO:0000256" key="3">
    <source>
        <dbReference type="ARBA" id="ARBA00022750"/>
    </source>
</evidence>
<name>A0A0A2V6X5_BEABA</name>
<dbReference type="InterPro" id="IPR001969">
    <property type="entry name" value="Aspartic_peptidase_AS"/>
</dbReference>
<dbReference type="InterPro" id="IPR034163">
    <property type="entry name" value="Aspergillopepsin-like_cat_dom"/>
</dbReference>
<reference evidence="10 11" key="1">
    <citation type="submission" date="2012-10" db="EMBL/GenBank/DDBJ databases">
        <title>Genome sequencing and analysis of entomopathogenic fungi Beauveria bassiana D1-5.</title>
        <authorList>
            <person name="Li Q."/>
            <person name="Wang L."/>
            <person name="Zhang Z."/>
            <person name="Wang Q."/>
            <person name="Ren J."/>
            <person name="Wang M."/>
            <person name="Xu W."/>
            <person name="Wang J."/>
            <person name="Lu Y."/>
            <person name="Du Q."/>
            <person name="Sun Z."/>
        </authorList>
    </citation>
    <scope>NUCLEOTIDE SEQUENCE [LARGE SCALE GENOMIC DNA]</scope>
    <source>
        <strain evidence="10 11">D1-5</strain>
    </source>
</reference>
<dbReference type="PRINTS" id="PR00792">
    <property type="entry name" value="PEPSIN"/>
</dbReference>
<dbReference type="FunFam" id="2.40.70.10:FF:000026">
    <property type="entry name" value="Endothiapepsin"/>
    <property type="match status" value="1"/>
</dbReference>
<dbReference type="GO" id="GO:0004190">
    <property type="term" value="F:aspartic-type endopeptidase activity"/>
    <property type="evidence" value="ECO:0007669"/>
    <property type="project" value="UniProtKB-KW"/>
</dbReference>
<dbReference type="Gene3D" id="2.40.70.10">
    <property type="entry name" value="Acid Proteases"/>
    <property type="match status" value="2"/>
</dbReference>
<feature type="disulfide bond" evidence="6">
    <location>
        <begin position="324"/>
        <end position="357"/>
    </location>
</feature>
<dbReference type="Proteomes" id="UP000030106">
    <property type="component" value="Unassembled WGS sequence"/>
</dbReference>
<evidence type="ECO:0000256" key="8">
    <source>
        <dbReference type="SAM" id="SignalP"/>
    </source>
</evidence>
<dbReference type="OrthoDB" id="2747330at2759"/>
<evidence type="ECO:0000259" key="9">
    <source>
        <dbReference type="PROSITE" id="PS51767"/>
    </source>
</evidence>
<evidence type="ECO:0000256" key="1">
    <source>
        <dbReference type="ARBA" id="ARBA00007447"/>
    </source>
</evidence>
<dbReference type="PANTHER" id="PTHR47966:SF2">
    <property type="entry name" value="ASPERGILLOPEPSIN-1-RELATED"/>
    <property type="match status" value="1"/>
</dbReference>
<evidence type="ECO:0000256" key="2">
    <source>
        <dbReference type="ARBA" id="ARBA00022670"/>
    </source>
</evidence>
<gene>
    <name evidence="10" type="ORF">BBAD15_g11550</name>
</gene>
<keyword evidence="8" id="KW-0732">Signal</keyword>
<feature type="signal peptide" evidence="8">
    <location>
        <begin position="1"/>
        <end position="21"/>
    </location>
</feature>
<comment type="caution">
    <text evidence="10">The sequence shown here is derived from an EMBL/GenBank/DDBJ whole genome shotgun (WGS) entry which is preliminary data.</text>
</comment>
<dbReference type="HOGENOM" id="CLU_013253_0_1_1"/>
<feature type="domain" description="Peptidase A1" evidence="9">
    <location>
        <begin position="99"/>
        <end position="394"/>
    </location>
</feature>
<keyword evidence="4 7" id="KW-0378">Hydrolase</keyword>
<dbReference type="eggNOG" id="KOG1339">
    <property type="taxonomic scope" value="Eukaryota"/>
</dbReference>
<dbReference type="CDD" id="cd06097">
    <property type="entry name" value="Aspergillopepsin_like"/>
    <property type="match status" value="1"/>
</dbReference>
<accession>A0A0A2V6X5</accession>
<evidence type="ECO:0000256" key="6">
    <source>
        <dbReference type="PIRSR" id="PIRSR601461-2"/>
    </source>
</evidence>
<sequence>MQTFGSFLVAALAAGFASGSATSSKSGTFELKQTGMPKWNLRNGPQALANAYSKYGKVVPDHVALAAANQNAKKKKKKKHFKRGRGSVTAEPIMDDLEYLVNVHVGHNKQFMRLDLDTGSSDLWVFSTETIDAGAQNKYSPKRSSTAKKMHGAHWKISYGDGSSCSGDVYTDHVTIGGLTVQNQAVESAREVSRQFARGKGDGLLGLAFSSLNTVKPHKQNTWFDNVKSQLDDPVFVADLRHKVPGTYFFGFIPDTVKDVSYVDVDSSDGFWGFNASTSFGEVQGIADTGTTLLLLDDKTVEGYYADVKSAENDQQQGGFVFDCTETLPNFSFSVGGGNITIPGELINYAQASDSKCFGGIQAAGNIPFSIFGDVALKAAHVVFDAGNNRLGWAQKK</sequence>
<feature type="active site" evidence="5">
    <location>
        <position position="288"/>
    </location>
</feature>
<dbReference type="EMBL" id="ANFO01001273">
    <property type="protein sequence ID" value="KGQ03228.1"/>
    <property type="molecule type" value="Genomic_DNA"/>
</dbReference>
<evidence type="ECO:0000256" key="5">
    <source>
        <dbReference type="PIRSR" id="PIRSR601461-1"/>
    </source>
</evidence>
<feature type="active site" evidence="5">
    <location>
        <position position="117"/>
    </location>
</feature>
<dbReference type="SUPFAM" id="SSF50630">
    <property type="entry name" value="Acid proteases"/>
    <property type="match status" value="1"/>
</dbReference>
<evidence type="ECO:0000256" key="4">
    <source>
        <dbReference type="ARBA" id="ARBA00022801"/>
    </source>
</evidence>
<keyword evidence="2 7" id="KW-0645">Protease</keyword>
<proteinExistence type="inferred from homology"/>
<evidence type="ECO:0000313" key="11">
    <source>
        <dbReference type="Proteomes" id="UP000030106"/>
    </source>
</evidence>
<dbReference type="InterPro" id="IPR021109">
    <property type="entry name" value="Peptidase_aspartic_dom_sf"/>
</dbReference>
<dbReference type="PANTHER" id="PTHR47966">
    <property type="entry name" value="BETA-SITE APP-CLEAVING ENZYME, ISOFORM A-RELATED"/>
    <property type="match status" value="1"/>
</dbReference>
<keyword evidence="6" id="KW-1015">Disulfide bond</keyword>
<evidence type="ECO:0000256" key="7">
    <source>
        <dbReference type="RuleBase" id="RU000454"/>
    </source>
</evidence>
<dbReference type="InterPro" id="IPR001461">
    <property type="entry name" value="Aspartic_peptidase_A1"/>
</dbReference>
<dbReference type="Pfam" id="PF00026">
    <property type="entry name" value="Asp"/>
    <property type="match status" value="1"/>
</dbReference>
<dbReference type="InterPro" id="IPR033121">
    <property type="entry name" value="PEPTIDASE_A1"/>
</dbReference>
<dbReference type="PROSITE" id="PS51767">
    <property type="entry name" value="PEPTIDASE_A1"/>
    <property type="match status" value="1"/>
</dbReference>
<dbReference type="AlphaFoldDB" id="A0A0A2V6X5"/>
<evidence type="ECO:0000313" key="10">
    <source>
        <dbReference type="EMBL" id="KGQ03228.1"/>
    </source>
</evidence>
<feature type="chain" id="PRO_5001994924" evidence="8">
    <location>
        <begin position="22"/>
        <end position="397"/>
    </location>
</feature>
<dbReference type="STRING" id="1245745.A0A0A2V6X5"/>
<comment type="similarity">
    <text evidence="1 7">Belongs to the peptidase A1 family.</text>
</comment>
<keyword evidence="3 7" id="KW-0064">Aspartyl protease</keyword>